<evidence type="ECO:0000256" key="6">
    <source>
        <dbReference type="ARBA" id="ARBA00022763"/>
    </source>
</evidence>
<comment type="caution">
    <text evidence="12">The sequence shown here is derived from an EMBL/GenBank/DDBJ whole genome shotgun (WGS) entry which is preliminary data.</text>
</comment>
<dbReference type="GO" id="GO:0016504">
    <property type="term" value="F:peptidase activator activity"/>
    <property type="evidence" value="ECO:0007669"/>
    <property type="project" value="InterPro"/>
</dbReference>
<keyword evidence="7" id="KW-0234">DNA repair</keyword>
<evidence type="ECO:0000256" key="3">
    <source>
        <dbReference type="ARBA" id="ARBA00005739"/>
    </source>
</evidence>
<dbReference type="Pfam" id="PF16507">
    <property type="entry name" value="HEAT_PSME4_mid"/>
    <property type="match status" value="1"/>
</dbReference>
<dbReference type="InterPro" id="IPR032430">
    <property type="entry name" value="Blm10_mid"/>
</dbReference>
<name>A0A7D9HB67_PARCT</name>
<proteinExistence type="inferred from homology"/>
<protein>
    <submittedName>
        <fullName evidence="12">Proteasome activator complex subunit 4 isoform X2</fullName>
    </submittedName>
</protein>
<gene>
    <name evidence="12" type="ORF">PACLA_8A079993</name>
</gene>
<keyword evidence="12" id="KW-0647">Proteasome</keyword>
<dbReference type="InterPro" id="IPR011989">
    <property type="entry name" value="ARM-like"/>
</dbReference>
<evidence type="ECO:0000256" key="1">
    <source>
        <dbReference type="ARBA" id="ARBA00004324"/>
    </source>
</evidence>
<evidence type="ECO:0000259" key="9">
    <source>
        <dbReference type="Pfam" id="PF11919"/>
    </source>
</evidence>
<dbReference type="GO" id="GO:0000502">
    <property type="term" value="C:proteasome complex"/>
    <property type="evidence" value="ECO:0007669"/>
    <property type="project" value="UniProtKB-KW"/>
</dbReference>
<evidence type="ECO:0000256" key="2">
    <source>
        <dbReference type="ARBA" id="ARBA00004496"/>
    </source>
</evidence>
<keyword evidence="13" id="KW-1185">Reference proteome</keyword>
<comment type="similarity">
    <text evidence="3">Belongs to the BLM10 family.</text>
</comment>
<feature type="domain" description="Proteasome activator Blm10 middle HEAT repeats region" evidence="10">
    <location>
        <begin position="307"/>
        <end position="805"/>
    </location>
</feature>
<feature type="domain" description="Proteasome activator complex subunit 4 C-terminal" evidence="9">
    <location>
        <begin position="1766"/>
        <end position="1850"/>
    </location>
</feature>
<evidence type="ECO:0000313" key="13">
    <source>
        <dbReference type="Proteomes" id="UP001152795"/>
    </source>
</evidence>
<dbReference type="PANTHER" id="PTHR32170">
    <property type="entry name" value="PROTEASOME ACTIVATOR COMPLEX SUBUNIT 4"/>
    <property type="match status" value="1"/>
</dbReference>
<dbReference type="InterPro" id="IPR021843">
    <property type="entry name" value="PSME4_C"/>
</dbReference>
<evidence type="ECO:0000256" key="8">
    <source>
        <dbReference type="ARBA" id="ARBA00023242"/>
    </source>
</evidence>
<keyword evidence="6" id="KW-0227">DNA damage</keyword>
<dbReference type="GO" id="GO:0010499">
    <property type="term" value="P:proteasomal ubiquitin-independent protein catabolic process"/>
    <property type="evidence" value="ECO:0007669"/>
    <property type="project" value="TreeGrafter"/>
</dbReference>
<dbReference type="EMBL" id="CACRXK020000276">
    <property type="protein sequence ID" value="CAB3980286.1"/>
    <property type="molecule type" value="Genomic_DNA"/>
</dbReference>
<evidence type="ECO:0000259" key="11">
    <source>
        <dbReference type="Pfam" id="PF23096"/>
    </source>
</evidence>
<sequence length="1850" mass="211546">MERKDNSPFQRDVVYNKLLPYSECLDHEALVALEEIKYNLGRSVVLKELRPGALHWSNRLFSYIKLYGHRFSKDDHVLFIKLILELIIAIDLDSQLLTGFCHLFIKLLKKRELLSRDDLVIQWQPLYQIYESMCHSKFETVGLKRHSCQLEELVKQVIRAARVYFSDDATQEMLDEWRPLMCPFDITFAKAMQYFSLFLPTTLPPEKHDKGFKLWLDELVGFWDSCHNSPSWEQFCVKLFARVAKDNVGYVDWKPYIPKIFTRVMRSFNLPLGIKSRSNSRDNYDSYVSAVWIISMMGDDDCVQSHLDNFFESVKSFYYPSNIGKYTVKLQQFLSRLSRVFTDRVHRERYKKPSWETSIPAKFQLSEDRILKFVECLKPVVLLSMFNKMGSFEAATCLQQLAQLKPAVVLPTLLDRTYAALDTLTEPHQLTASLTCITAVARPLLSSTQAFPDGPTHLIRLLTLVLPGIDANDFRKAMATFTFISTLVSLVPLVDCSQAAFTMELSETEKEICAASGQFEDFVLLFMERCFAMIENCQFQPTSELNSGANMEKMDSQEGMLGMGLTSTFHTILMQCSPQIFKVALKHLFQFCSNKIFETKVAGQMVADFCRAAARTDSEATLKLFIPYIHSSIENITSVEGVQDEEEVDEELIWCLQLLSEVVRCNGLKILPYKQELVDVLKPCLGLKCKRAFHFAAKILHHLIPSLILLYPMEWKSSPHDFGLPPEEHLFIKDWGASSDVDDVSMKWHIPSLEEKMFAKELLDAFLLPVLERLTHFTQGNEMTRDELQHNVDLVHHILQGSCGLLPDFQGPFLDKIEVKTLVNRDREKNTVSCGPDVSLGDCTRDNIAQNIHNLLVYVLSKCEDDTKTLFTIIKIYKALLLQFGVARAEFDVRWKSAHAVKRAMQNKLCHKKRHIRALLVERIQLQHEMRVLDDRSCYMSALQELLITDLFSLSTSVYTEVRAKAQKVLSLCFESFLYSARFLMDSIVGKLKPDPGVSHEQFKGSLYILLNTRVQYLMTHYWEIIEKIWLAVAQAEHSEKPSIIALINLITDKITKKYDAVAVSRTVSTSAIDSATSLLHAVNSDYLPSSCSGPVIPLEDEISGGEKALTCKNDANLQHYNSLVEKLISLVNGNDLRWRFSQICIRLLSLLVRCDVDPPTCLVKLFTENLVHDSLAIRKVAIASMGAILKLQKRKHPKVMIDPYAEAGVNHTENGIIQAGDRPDNYWLHYVKENLPRCEEDWDKCQFVDKTHWGYYTWPKKLYTYAPCSQQPSLDRRREDLNETEQEIFDSFSNPEFVDKLISYLSLEDRKGKDKFNMQRFVLFKGLFRNFGDTFLELFKPHLEKLSGDTHESNQRCASEITAGLIRGSKHWTFQKLVSLWDFIIPVIKKALDNITVETIRDWGTCMATAAESRDPRRIYRLLDLLMDDPLNGSGGAFADSSRLYVLQGALAQQEWRVAELLHDLLKYIEPKLGHSYKDVRDRLGSVTCNILMCDIKLARGTPSRSPRVVDFIKTALPQLCDLKDVDLLQNNCVVTSDVVMSAEKIMVDDLECIDLSADIDMVSLNPTESFEEDDKRKSAIKLSKTVLNWLWSNSSRSLESCPSELFELLPLIVPLESQEDDQELQNLCSNVLALLSYCLLSSEALSQAVSTITKIAESPSWHSRKSILTFLQGLVCGNFFMVIENTSHVTSIQSIVLNLLTDKQLEVREAASQTLSGLIHYGFFKVDKNLQKKFLDLAATKLPKKRKRDVDLEESDVSSPYVLRHAGVLGLSSCIKAFPYDVPDWMPQMLVEIGEHLHDPNPIQATVKKVLSDFRRTHHDNWTSHKQQFSEEQLLIFTDLLVSPCYYA</sequence>
<evidence type="ECO:0000313" key="12">
    <source>
        <dbReference type="EMBL" id="CAB3980286.1"/>
    </source>
</evidence>
<dbReference type="GO" id="GO:0006281">
    <property type="term" value="P:DNA repair"/>
    <property type="evidence" value="ECO:0007669"/>
    <property type="project" value="UniProtKB-KW"/>
</dbReference>
<comment type="subcellular location">
    <subcellularLocation>
        <location evidence="2">Cytoplasm</location>
    </subcellularLocation>
    <subcellularLocation>
        <location evidence="1">Nucleus speckle</location>
    </subcellularLocation>
</comment>
<dbReference type="Pfam" id="PF11919">
    <property type="entry name" value="PSME4_C"/>
    <property type="match status" value="1"/>
</dbReference>
<dbReference type="GO" id="GO:0005829">
    <property type="term" value="C:cytosol"/>
    <property type="evidence" value="ECO:0007669"/>
    <property type="project" value="TreeGrafter"/>
</dbReference>
<evidence type="ECO:0000259" key="10">
    <source>
        <dbReference type="Pfam" id="PF16507"/>
    </source>
</evidence>
<dbReference type="SUPFAM" id="SSF48371">
    <property type="entry name" value="ARM repeat"/>
    <property type="match status" value="2"/>
</dbReference>
<dbReference type="Proteomes" id="UP001152795">
    <property type="component" value="Unassembled WGS sequence"/>
</dbReference>
<dbReference type="GO" id="GO:0016607">
    <property type="term" value="C:nuclear speck"/>
    <property type="evidence" value="ECO:0007669"/>
    <property type="project" value="UniProtKB-SubCell"/>
</dbReference>
<dbReference type="InterPro" id="IPR035309">
    <property type="entry name" value="PSME4"/>
</dbReference>
<dbReference type="OrthoDB" id="17907at2759"/>
<dbReference type="Pfam" id="PF23096">
    <property type="entry name" value="HEAT_PSME4"/>
    <property type="match status" value="1"/>
</dbReference>
<keyword evidence="4" id="KW-0963">Cytoplasm</keyword>
<dbReference type="GO" id="GO:0070628">
    <property type="term" value="F:proteasome binding"/>
    <property type="evidence" value="ECO:0007669"/>
    <property type="project" value="InterPro"/>
</dbReference>
<keyword evidence="8" id="KW-0539">Nucleus</keyword>
<feature type="domain" description="Proteasome activator complex subunit 4-like HEAT repeat-like" evidence="11">
    <location>
        <begin position="1164"/>
        <end position="1449"/>
    </location>
</feature>
<keyword evidence="5" id="KW-0677">Repeat</keyword>
<dbReference type="PANTHER" id="PTHR32170:SF3">
    <property type="entry name" value="PROTEASOME ACTIVATOR COMPLEX SUBUNIT 4"/>
    <property type="match status" value="1"/>
</dbReference>
<evidence type="ECO:0000256" key="4">
    <source>
        <dbReference type="ARBA" id="ARBA00022490"/>
    </source>
</evidence>
<dbReference type="InterPro" id="IPR055455">
    <property type="entry name" value="HEAT_PSME4"/>
</dbReference>
<accession>A0A7D9HB67</accession>
<dbReference type="Gene3D" id="1.25.10.10">
    <property type="entry name" value="Leucine-rich Repeat Variant"/>
    <property type="match status" value="1"/>
</dbReference>
<organism evidence="12 13">
    <name type="scientific">Paramuricea clavata</name>
    <name type="common">Red gorgonian</name>
    <name type="synonym">Violescent sea-whip</name>
    <dbReference type="NCBI Taxonomy" id="317549"/>
    <lineage>
        <taxon>Eukaryota</taxon>
        <taxon>Metazoa</taxon>
        <taxon>Cnidaria</taxon>
        <taxon>Anthozoa</taxon>
        <taxon>Octocorallia</taxon>
        <taxon>Malacalcyonacea</taxon>
        <taxon>Plexauridae</taxon>
        <taxon>Paramuricea</taxon>
    </lineage>
</organism>
<dbReference type="InterPro" id="IPR016024">
    <property type="entry name" value="ARM-type_fold"/>
</dbReference>
<evidence type="ECO:0000256" key="5">
    <source>
        <dbReference type="ARBA" id="ARBA00022737"/>
    </source>
</evidence>
<reference evidence="12" key="1">
    <citation type="submission" date="2020-04" db="EMBL/GenBank/DDBJ databases">
        <authorList>
            <person name="Alioto T."/>
            <person name="Alioto T."/>
            <person name="Gomez Garrido J."/>
        </authorList>
    </citation>
    <scope>NUCLEOTIDE SEQUENCE</scope>
    <source>
        <strain evidence="12">A484AB</strain>
    </source>
</reference>
<evidence type="ECO:0000256" key="7">
    <source>
        <dbReference type="ARBA" id="ARBA00023204"/>
    </source>
</evidence>